<dbReference type="EMBL" id="GGEC01007434">
    <property type="protein sequence ID" value="MBW87917.1"/>
    <property type="molecule type" value="Transcribed_RNA"/>
</dbReference>
<dbReference type="SMART" id="SM00014">
    <property type="entry name" value="acidPPc"/>
    <property type="match status" value="1"/>
</dbReference>
<feature type="transmembrane region" description="Helical" evidence="1">
    <location>
        <begin position="25"/>
        <end position="47"/>
    </location>
</feature>
<dbReference type="Gene3D" id="1.20.144.10">
    <property type="entry name" value="Phosphatidic acid phosphatase type 2/haloperoxidase"/>
    <property type="match status" value="1"/>
</dbReference>
<keyword evidence="1" id="KW-0472">Membrane</keyword>
<organism evidence="3">
    <name type="scientific">Rhizophora mucronata</name>
    <name type="common">Asiatic mangrove</name>
    <dbReference type="NCBI Taxonomy" id="61149"/>
    <lineage>
        <taxon>Eukaryota</taxon>
        <taxon>Viridiplantae</taxon>
        <taxon>Streptophyta</taxon>
        <taxon>Embryophyta</taxon>
        <taxon>Tracheophyta</taxon>
        <taxon>Spermatophyta</taxon>
        <taxon>Magnoliopsida</taxon>
        <taxon>eudicotyledons</taxon>
        <taxon>Gunneridae</taxon>
        <taxon>Pentapetalae</taxon>
        <taxon>rosids</taxon>
        <taxon>fabids</taxon>
        <taxon>Malpighiales</taxon>
        <taxon>Rhizophoraceae</taxon>
        <taxon>Rhizophora</taxon>
    </lineage>
</organism>
<keyword evidence="1" id="KW-1133">Transmembrane helix</keyword>
<accession>A0A2P2J3G4</accession>
<dbReference type="InterPro" id="IPR036938">
    <property type="entry name" value="PAP2/HPO_sf"/>
</dbReference>
<name>A0A2P2J3G4_RHIMU</name>
<evidence type="ECO:0000256" key="1">
    <source>
        <dbReference type="SAM" id="Phobius"/>
    </source>
</evidence>
<dbReference type="SUPFAM" id="SSF48317">
    <property type="entry name" value="Acid phosphatase/Vanadium-dependent haloperoxidase"/>
    <property type="match status" value="1"/>
</dbReference>
<dbReference type="InterPro" id="IPR000326">
    <property type="entry name" value="PAP2/HPO"/>
</dbReference>
<dbReference type="Pfam" id="PF01569">
    <property type="entry name" value="PAP2"/>
    <property type="match status" value="1"/>
</dbReference>
<keyword evidence="1" id="KW-0812">Transmembrane</keyword>
<dbReference type="GO" id="GO:0042392">
    <property type="term" value="F:sphingosine-1-phosphate phosphatase activity"/>
    <property type="evidence" value="ECO:0007669"/>
    <property type="project" value="TreeGrafter"/>
</dbReference>
<sequence>MAVSSPPPPPRSTLVRHLRTADTKLSYYLHSLFNPYLPIFLLLLLEYSADFRLFFPVSAALLLSPQLLPFASPLILGLLLDLALVGLIKSIFRRSRPVYNHNMSPVVSVDHFSFPSGHASRIFFVATVVSLSSQAIGAALAKMKAGSGGGFVDQWFGGDERNVVGIVVAVVYVWAATTATSRVVLGRHYVFDVLAGAFVGVLEGLFAFRFLRFEDFFSFVLYQKVGQVAG</sequence>
<reference evidence="3" key="1">
    <citation type="submission" date="2018-02" db="EMBL/GenBank/DDBJ databases">
        <title>Rhizophora mucronata_Transcriptome.</title>
        <authorList>
            <person name="Meera S.P."/>
            <person name="Sreeshan A."/>
            <person name="Augustine A."/>
        </authorList>
    </citation>
    <scope>NUCLEOTIDE SEQUENCE</scope>
    <source>
        <tissue evidence="3">Leaf</tissue>
    </source>
</reference>
<feature type="domain" description="Phosphatidic acid phosphatase type 2/haloperoxidase" evidence="2">
    <location>
        <begin position="71"/>
        <end position="208"/>
    </location>
</feature>
<feature type="transmembrane region" description="Helical" evidence="1">
    <location>
        <begin position="161"/>
        <end position="177"/>
    </location>
</feature>
<feature type="transmembrane region" description="Helical" evidence="1">
    <location>
        <begin position="122"/>
        <end position="141"/>
    </location>
</feature>
<protein>
    <recommendedName>
        <fullName evidence="2">Phosphatidic acid phosphatase type 2/haloperoxidase domain-containing protein</fullName>
    </recommendedName>
</protein>
<dbReference type="PANTHER" id="PTHR14969">
    <property type="entry name" value="SPHINGOSINE-1-PHOSPHATE PHOSPHOHYDROLASE"/>
    <property type="match status" value="1"/>
</dbReference>
<proteinExistence type="predicted"/>
<dbReference type="AlphaFoldDB" id="A0A2P2J3G4"/>
<evidence type="ECO:0000259" key="2">
    <source>
        <dbReference type="SMART" id="SM00014"/>
    </source>
</evidence>
<feature type="transmembrane region" description="Helical" evidence="1">
    <location>
        <begin position="67"/>
        <end position="88"/>
    </location>
</feature>
<feature type="transmembrane region" description="Helical" evidence="1">
    <location>
        <begin position="189"/>
        <end position="211"/>
    </location>
</feature>
<evidence type="ECO:0000313" key="3">
    <source>
        <dbReference type="EMBL" id="MBW87917.1"/>
    </source>
</evidence>
<dbReference type="PANTHER" id="PTHR14969:SF13">
    <property type="entry name" value="AT30094P"/>
    <property type="match status" value="1"/>
</dbReference>